<dbReference type="OMA" id="PISFYRV"/>
<dbReference type="RefSeq" id="XP_004339395.1">
    <property type="nucleotide sequence ID" value="XM_004339347.1"/>
</dbReference>
<evidence type="ECO:0000256" key="1">
    <source>
        <dbReference type="SAM" id="Phobius"/>
    </source>
</evidence>
<dbReference type="STRING" id="1257118.L8GWQ7"/>
<dbReference type="Proteomes" id="UP000011083">
    <property type="component" value="Unassembled WGS sequence"/>
</dbReference>
<dbReference type="GO" id="GO:0016787">
    <property type="term" value="F:hydrolase activity"/>
    <property type="evidence" value="ECO:0007669"/>
    <property type="project" value="InterPro"/>
</dbReference>
<name>L8GWQ7_ACACF</name>
<reference evidence="3 4" key="1">
    <citation type="journal article" date="2013" name="Genome Biol.">
        <title>Genome of Acanthamoeba castellanii highlights extensive lateral gene transfer and early evolution of tyrosine kinase signaling.</title>
        <authorList>
            <person name="Clarke M."/>
            <person name="Lohan A.J."/>
            <person name="Liu B."/>
            <person name="Lagkouvardos I."/>
            <person name="Roy S."/>
            <person name="Zafar N."/>
            <person name="Bertelli C."/>
            <person name="Schilde C."/>
            <person name="Kianianmomeni A."/>
            <person name="Burglin T.R."/>
            <person name="Frech C."/>
            <person name="Turcotte B."/>
            <person name="Kopec K.O."/>
            <person name="Synnott J.M."/>
            <person name="Choo C."/>
            <person name="Paponov I."/>
            <person name="Finkler A."/>
            <person name="Soon Heng Tan C."/>
            <person name="Hutchins A.P."/>
            <person name="Weinmeier T."/>
            <person name="Rattei T."/>
            <person name="Chu J.S."/>
            <person name="Gimenez G."/>
            <person name="Irimia M."/>
            <person name="Rigden D.J."/>
            <person name="Fitzpatrick D.A."/>
            <person name="Lorenzo-Morales J."/>
            <person name="Bateman A."/>
            <person name="Chiu C.H."/>
            <person name="Tang P."/>
            <person name="Hegemann P."/>
            <person name="Fromm H."/>
            <person name="Raoult D."/>
            <person name="Greub G."/>
            <person name="Miranda-Saavedra D."/>
            <person name="Chen N."/>
            <person name="Nash P."/>
            <person name="Ginger M.L."/>
            <person name="Horn M."/>
            <person name="Schaap P."/>
            <person name="Caler L."/>
            <person name="Loftus B."/>
        </authorList>
    </citation>
    <scope>NUCLEOTIDE SEQUENCE [LARGE SCALE GENOMIC DNA]</scope>
    <source>
        <strain evidence="3 4">Neff</strain>
    </source>
</reference>
<dbReference type="EMBL" id="KB007974">
    <property type="protein sequence ID" value="ELR17382.1"/>
    <property type="molecule type" value="Genomic_DNA"/>
</dbReference>
<dbReference type="PANTHER" id="PTHR11575:SF22">
    <property type="entry name" value="ADL392WP"/>
    <property type="match status" value="1"/>
</dbReference>
<feature type="transmembrane region" description="Helical" evidence="1">
    <location>
        <begin position="12"/>
        <end position="31"/>
    </location>
</feature>
<dbReference type="SUPFAM" id="SSF56300">
    <property type="entry name" value="Metallo-dependent phosphatases"/>
    <property type="match status" value="1"/>
</dbReference>
<dbReference type="GeneID" id="14918016"/>
<dbReference type="InterPro" id="IPR036907">
    <property type="entry name" value="5'-Nucleotdase_C_sf"/>
</dbReference>
<evidence type="ECO:0000313" key="3">
    <source>
        <dbReference type="EMBL" id="ELR17382.1"/>
    </source>
</evidence>
<protein>
    <submittedName>
        <fullName evidence="3">5' nucleotidase family protein</fullName>
    </submittedName>
</protein>
<dbReference type="PANTHER" id="PTHR11575">
    <property type="entry name" value="5'-NUCLEOTIDASE-RELATED"/>
    <property type="match status" value="1"/>
</dbReference>
<keyword evidence="4" id="KW-1185">Reference proteome</keyword>
<dbReference type="GO" id="GO:0009166">
    <property type="term" value="P:nucleotide catabolic process"/>
    <property type="evidence" value="ECO:0007669"/>
    <property type="project" value="InterPro"/>
</dbReference>
<dbReference type="GO" id="GO:0005829">
    <property type="term" value="C:cytosol"/>
    <property type="evidence" value="ECO:0007669"/>
    <property type="project" value="TreeGrafter"/>
</dbReference>
<dbReference type="VEuPathDB" id="AmoebaDB:ACA1_061200"/>
<dbReference type="Pfam" id="PF21953">
    <property type="entry name" value="NadN_nucleosid_C"/>
    <property type="match status" value="1"/>
</dbReference>
<gene>
    <name evidence="3" type="ORF">ACA1_061200</name>
</gene>
<dbReference type="SUPFAM" id="SSF55816">
    <property type="entry name" value="5'-nucleotidase (syn. UDP-sugar hydrolase), C-terminal domain"/>
    <property type="match status" value="1"/>
</dbReference>
<proteinExistence type="predicted"/>
<dbReference type="Gene3D" id="3.60.21.10">
    <property type="match status" value="1"/>
</dbReference>
<accession>L8GWQ7</accession>
<dbReference type="AlphaFoldDB" id="L8GWQ7"/>
<dbReference type="InterPro" id="IPR029052">
    <property type="entry name" value="Metallo-depent_PP-like"/>
</dbReference>
<keyword evidence="1" id="KW-1133">Transmembrane helix</keyword>
<dbReference type="InterPro" id="IPR053828">
    <property type="entry name" value="Nucleosidase_C"/>
</dbReference>
<keyword evidence="1" id="KW-0812">Transmembrane</keyword>
<sequence>MQSARQGHLRGLLAWVLCGLVLCTSLVVVPATCTSLHGWVFGHPHAPELDADFGDFASLVEHMQANAAAAGEEFFLFDSGDLIEGTGLSDATDVHGEYIFPVVQMVNGYTGLTMGNHDIGHDNVIELMQRSFIPHFNATYLTDNSLIKQTGKMIGGPFYSFRTALGMNCLVMGYMFNFTQPAPMAEVTPVSQSLLEAYFKQAMQIKNVDMIVVVAHIDPTTPPELSQIYAALRKAQPTVPLVLLSGHRHITYFSWLDPNAFTMESGKYFEVVGHVTFDIDQDHQITQFQQEWVNTSRSNFYSLAKKNAGNFLTERGRKTKNFIYSAFDKLQLNVTLGCSPVTLSPDASYTSSDSLYHFYVNNIVPAVVFNTSLGRTSFFITNDGALRYELYEGRVSMNDVYTVLPFKDTFYYFLLTGDQLRQTLAFLTKNKQLLNTGRVPYVSRLRDHHRKRDISDRFFFSDIAVESNQVYAVVLAEYDSVTLAMVLRQLFPAGKWAASPYPTAFSSTSALRAFVQAQWPCRPSCPCA</sequence>
<dbReference type="KEGG" id="acan:ACA1_061200"/>
<dbReference type="Gene3D" id="3.90.780.10">
    <property type="entry name" value="5'-Nucleotidase, C-terminal domain"/>
    <property type="match status" value="1"/>
</dbReference>
<evidence type="ECO:0000313" key="4">
    <source>
        <dbReference type="Proteomes" id="UP000011083"/>
    </source>
</evidence>
<dbReference type="InterPro" id="IPR006179">
    <property type="entry name" value="5_nucleotidase/apyrase"/>
</dbReference>
<organism evidence="3 4">
    <name type="scientific">Acanthamoeba castellanii (strain ATCC 30010 / Neff)</name>
    <dbReference type="NCBI Taxonomy" id="1257118"/>
    <lineage>
        <taxon>Eukaryota</taxon>
        <taxon>Amoebozoa</taxon>
        <taxon>Discosea</taxon>
        <taxon>Longamoebia</taxon>
        <taxon>Centramoebida</taxon>
        <taxon>Acanthamoebidae</taxon>
        <taxon>Acanthamoeba</taxon>
    </lineage>
</organism>
<keyword evidence="1" id="KW-0472">Membrane</keyword>
<dbReference type="OrthoDB" id="7722975at2759"/>
<evidence type="ECO:0000259" key="2">
    <source>
        <dbReference type="Pfam" id="PF21953"/>
    </source>
</evidence>
<feature type="domain" description="Putative 5'-nucleotidase C-terminal" evidence="2">
    <location>
        <begin position="347"/>
        <end position="431"/>
    </location>
</feature>